<comment type="caution">
    <text evidence="3">The sequence shown here is derived from an EMBL/GenBank/DDBJ whole genome shotgun (WGS) entry which is preliminary data.</text>
</comment>
<dbReference type="AlphaFoldDB" id="A0A2W5VB50"/>
<dbReference type="Proteomes" id="UP000249061">
    <property type="component" value="Unassembled WGS sequence"/>
</dbReference>
<dbReference type="EMBL" id="QFQP01000031">
    <property type="protein sequence ID" value="PZR07391.1"/>
    <property type="molecule type" value="Genomic_DNA"/>
</dbReference>
<keyword evidence="1" id="KW-0472">Membrane</keyword>
<feature type="chain" id="PRO_5015996458" evidence="2">
    <location>
        <begin position="24"/>
        <end position="263"/>
    </location>
</feature>
<feature type="transmembrane region" description="Helical" evidence="1">
    <location>
        <begin position="239"/>
        <end position="261"/>
    </location>
</feature>
<evidence type="ECO:0000313" key="3">
    <source>
        <dbReference type="EMBL" id="PZR07391.1"/>
    </source>
</evidence>
<reference evidence="3 4" key="1">
    <citation type="submission" date="2017-08" db="EMBL/GenBank/DDBJ databases">
        <title>Infants hospitalized years apart are colonized by the same room-sourced microbial strains.</title>
        <authorList>
            <person name="Brooks B."/>
            <person name="Olm M.R."/>
            <person name="Firek B.A."/>
            <person name="Baker R."/>
            <person name="Thomas B.C."/>
            <person name="Morowitz M.J."/>
            <person name="Banfield J.F."/>
        </authorList>
    </citation>
    <scope>NUCLEOTIDE SEQUENCE [LARGE SCALE GENOMIC DNA]</scope>
    <source>
        <strain evidence="3">S2_003_000_R2_14</strain>
    </source>
</reference>
<keyword evidence="1" id="KW-1133">Transmembrane helix</keyword>
<name>A0A2W5VB50_9BACT</name>
<sequence length="263" mass="27155">MGCEGFGFLTMLLPLLTLSLLSAAPTTGLTLSAQVGKSSTPATVYLDAIEQEFLASRLPVRRLTLQCEGKRECLVDAARTAGLPAIVSLTIASGRKQTTLDLEAVRVRDAVVIGQLTFVSTGRMGEAEKTQVRAFARQLFDALDEPEPVPTTDVPLAKAPALVPENVDAGVNLLATAPTPRSRVPAYVMGGGALAGAITSGVFLGLATGARSELENQPEAANITRAQANQLAATANTDYTVALAAGIAAGALATGALVWLLTE</sequence>
<protein>
    <submittedName>
        <fullName evidence="3">Uncharacterized protein</fullName>
    </submittedName>
</protein>
<evidence type="ECO:0000256" key="2">
    <source>
        <dbReference type="SAM" id="SignalP"/>
    </source>
</evidence>
<keyword evidence="2" id="KW-0732">Signal</keyword>
<gene>
    <name evidence="3" type="ORF">DI536_27440</name>
</gene>
<keyword evidence="1" id="KW-0812">Transmembrane</keyword>
<evidence type="ECO:0000313" key="4">
    <source>
        <dbReference type="Proteomes" id="UP000249061"/>
    </source>
</evidence>
<feature type="signal peptide" evidence="2">
    <location>
        <begin position="1"/>
        <end position="23"/>
    </location>
</feature>
<evidence type="ECO:0000256" key="1">
    <source>
        <dbReference type="SAM" id="Phobius"/>
    </source>
</evidence>
<accession>A0A2W5VB50</accession>
<organism evidence="3 4">
    <name type="scientific">Archangium gephyra</name>
    <dbReference type="NCBI Taxonomy" id="48"/>
    <lineage>
        <taxon>Bacteria</taxon>
        <taxon>Pseudomonadati</taxon>
        <taxon>Myxococcota</taxon>
        <taxon>Myxococcia</taxon>
        <taxon>Myxococcales</taxon>
        <taxon>Cystobacterineae</taxon>
        <taxon>Archangiaceae</taxon>
        <taxon>Archangium</taxon>
    </lineage>
</organism>
<proteinExistence type="predicted"/>